<organism evidence="5 6">
    <name type="scientific">Plectus sambesii</name>
    <dbReference type="NCBI Taxonomy" id="2011161"/>
    <lineage>
        <taxon>Eukaryota</taxon>
        <taxon>Metazoa</taxon>
        <taxon>Ecdysozoa</taxon>
        <taxon>Nematoda</taxon>
        <taxon>Chromadorea</taxon>
        <taxon>Plectida</taxon>
        <taxon>Plectina</taxon>
        <taxon>Plectoidea</taxon>
        <taxon>Plectidae</taxon>
        <taxon>Plectus</taxon>
    </lineage>
</organism>
<feature type="region of interest" description="Disordered" evidence="3">
    <location>
        <begin position="144"/>
        <end position="168"/>
    </location>
</feature>
<evidence type="ECO:0000313" key="6">
    <source>
        <dbReference type="WBParaSite" id="PSAMB.scaffold2260size24268.g17103.t1"/>
    </source>
</evidence>
<feature type="region of interest" description="Disordered" evidence="3">
    <location>
        <begin position="306"/>
        <end position="334"/>
    </location>
</feature>
<dbReference type="Gene3D" id="2.30.29.30">
    <property type="entry name" value="Pleckstrin-homology domain (PH domain)/Phosphotyrosine-binding domain (PTB)"/>
    <property type="match status" value="1"/>
</dbReference>
<evidence type="ECO:0000259" key="4">
    <source>
        <dbReference type="PROSITE" id="PS50196"/>
    </source>
</evidence>
<dbReference type="WBParaSite" id="PSAMB.scaffold2260size24268.g17103.t1">
    <property type="protein sequence ID" value="PSAMB.scaffold2260size24268.g17103.t1"/>
    <property type="gene ID" value="PSAMB.scaffold2260size24268.g17103"/>
</dbReference>
<accession>A0A914VPG1</accession>
<feature type="region of interest" description="Disordered" evidence="3">
    <location>
        <begin position="33"/>
        <end position="91"/>
    </location>
</feature>
<name>A0A914VPG1_9BILA</name>
<evidence type="ECO:0000313" key="5">
    <source>
        <dbReference type="Proteomes" id="UP000887566"/>
    </source>
</evidence>
<feature type="compositionally biased region" description="Basic and acidic residues" evidence="3">
    <location>
        <begin position="150"/>
        <end position="168"/>
    </location>
</feature>
<dbReference type="Pfam" id="PF00638">
    <property type="entry name" value="Ran_BP1"/>
    <property type="match status" value="1"/>
</dbReference>
<dbReference type="GO" id="GO:0006611">
    <property type="term" value="P:protein export from nucleus"/>
    <property type="evidence" value="ECO:0007669"/>
    <property type="project" value="TreeGrafter"/>
</dbReference>
<dbReference type="Proteomes" id="UP000887566">
    <property type="component" value="Unplaced"/>
</dbReference>
<dbReference type="InterPro" id="IPR011993">
    <property type="entry name" value="PH-like_dom_sf"/>
</dbReference>
<dbReference type="CDD" id="cd13180">
    <property type="entry name" value="RanBD_RanBP3"/>
    <property type="match status" value="1"/>
</dbReference>
<sequence>MSSGCGQTEAAKQCSKVIFKSSKLSSATEKLWEQRKSEFKPDQNGDKLNNVFGASKAKNLTTPAKDEEQEKNGEEKTAEKPKSTNPFMIGSVGSVGSNSGFVFGAKLADRVVDSKDEKATTAAEDSSNSASTLFHVLAEKAEQTAELTGTDEKASTSEKLKESAENVEKTKKLDVPVISHPDVPVTTGEEGETNLYHGTCKLHVFDVESKTWHERGQGTIRINEKKTEDGSVEVRIVGRTTGNQRVVLNSKIWPDMLLEKPGPKRIRLSAMNPDSDIPQVFLISSTENNTDAAHRILDARLTALKAANRKRKQPEDDDGDDSAETKTSKKTTDV</sequence>
<dbReference type="InterPro" id="IPR000156">
    <property type="entry name" value="Ran_bind_dom"/>
</dbReference>
<dbReference type="PANTHER" id="PTHR23138">
    <property type="entry name" value="RAN BINDING PROTEIN"/>
    <property type="match status" value="1"/>
</dbReference>
<keyword evidence="2" id="KW-0539">Nucleus</keyword>
<evidence type="ECO:0000256" key="2">
    <source>
        <dbReference type="ARBA" id="ARBA00023242"/>
    </source>
</evidence>
<dbReference type="AlphaFoldDB" id="A0A914VPG1"/>
<proteinExistence type="predicted"/>
<dbReference type="GO" id="GO:0005634">
    <property type="term" value="C:nucleus"/>
    <property type="evidence" value="ECO:0007669"/>
    <property type="project" value="UniProtKB-SubCell"/>
</dbReference>
<feature type="compositionally biased region" description="Basic and acidic residues" evidence="3">
    <location>
        <begin position="33"/>
        <end position="45"/>
    </location>
</feature>
<evidence type="ECO:0000256" key="3">
    <source>
        <dbReference type="SAM" id="MobiDB-lite"/>
    </source>
</evidence>
<reference evidence="6" key="1">
    <citation type="submission" date="2022-11" db="UniProtKB">
        <authorList>
            <consortium name="WormBaseParasite"/>
        </authorList>
    </citation>
    <scope>IDENTIFICATION</scope>
</reference>
<keyword evidence="5" id="KW-1185">Reference proteome</keyword>
<dbReference type="PROSITE" id="PS50196">
    <property type="entry name" value="RANBD1"/>
    <property type="match status" value="1"/>
</dbReference>
<dbReference type="InterPro" id="IPR045255">
    <property type="entry name" value="RanBP1-like"/>
</dbReference>
<dbReference type="SUPFAM" id="SSF50729">
    <property type="entry name" value="PH domain-like"/>
    <property type="match status" value="1"/>
</dbReference>
<dbReference type="SMART" id="SM00160">
    <property type="entry name" value="RanBD"/>
    <property type="match status" value="1"/>
</dbReference>
<comment type="subcellular location">
    <subcellularLocation>
        <location evidence="1">Nucleus</location>
    </subcellularLocation>
</comment>
<feature type="compositionally biased region" description="Basic and acidic residues" evidence="3">
    <location>
        <begin position="64"/>
        <end position="82"/>
    </location>
</feature>
<dbReference type="PANTHER" id="PTHR23138:SF142">
    <property type="entry name" value="RAN-BINDING PROTEIN 3B-RELATED"/>
    <property type="match status" value="1"/>
</dbReference>
<feature type="domain" description="RanBD1" evidence="4">
    <location>
        <begin position="176"/>
        <end position="259"/>
    </location>
</feature>
<protein>
    <submittedName>
        <fullName evidence="6">RanBD1 domain-containing protein</fullName>
    </submittedName>
</protein>
<feature type="compositionally biased region" description="Basic and acidic residues" evidence="3">
    <location>
        <begin position="323"/>
        <end position="334"/>
    </location>
</feature>
<evidence type="ECO:0000256" key="1">
    <source>
        <dbReference type="ARBA" id="ARBA00004123"/>
    </source>
</evidence>